<dbReference type="Pfam" id="PF00583">
    <property type="entry name" value="Acetyltransf_1"/>
    <property type="match status" value="1"/>
</dbReference>
<dbReference type="PANTHER" id="PTHR43617">
    <property type="entry name" value="L-AMINO ACID N-ACETYLTRANSFERASE"/>
    <property type="match status" value="1"/>
</dbReference>
<dbReference type="InterPro" id="IPR016181">
    <property type="entry name" value="Acyl_CoA_acyltransferase"/>
</dbReference>
<dbReference type="SUPFAM" id="SSF55729">
    <property type="entry name" value="Acyl-CoA N-acyltransferases (Nat)"/>
    <property type="match status" value="2"/>
</dbReference>
<dbReference type="InterPro" id="IPR000182">
    <property type="entry name" value="GNAT_dom"/>
</dbReference>
<dbReference type="InterPro" id="IPR050276">
    <property type="entry name" value="MshD_Acetyltransferase"/>
</dbReference>
<dbReference type="EMBL" id="JACJVP010000025">
    <property type="protein sequence ID" value="MBB6672132.1"/>
    <property type="molecule type" value="Genomic_DNA"/>
</dbReference>
<gene>
    <name evidence="2" type="ORF">H7C19_15745</name>
</gene>
<dbReference type="PANTHER" id="PTHR43617:SF38">
    <property type="entry name" value="N-ACETYLTRANSFERASE DOMAIN-CONTAINING PROTEIN"/>
    <property type="match status" value="1"/>
</dbReference>
<sequence length="317" mass="35923">MTTVQYRHYLPGDEAAIVKLWNRCLTKDPITELRFRNLVLLDANFDPQGMRIACADGAVIGCFYAIRRLLPMHGTELESDRGWVPFFFVDPGFRRQGVATRLLEDATAFLRANKREKMFFSAYAPNYVVPGIDKQAYPEAAAWLDKAGFARQYTSVAMDYSLVDFEIPEAVRQLTAQRIGEGYTFRQATDSDLYEVIRFATDAFNPDWGRAIREGLTQQLKLSQILVARHQGTLVGFCLHGGYEGVRERFGPFGVDPNQRGKGIGKILLYECLQLMRAQGMHGAWFLWTGEQSPAGQLYLKTGFTITRSFDIVCRSI</sequence>
<evidence type="ECO:0000313" key="2">
    <source>
        <dbReference type="EMBL" id="MBB6672132.1"/>
    </source>
</evidence>
<protein>
    <submittedName>
        <fullName evidence="2">GNAT family N-acetyltransferase</fullName>
    </submittedName>
</protein>
<dbReference type="CDD" id="cd04301">
    <property type="entry name" value="NAT_SF"/>
    <property type="match status" value="2"/>
</dbReference>
<comment type="caution">
    <text evidence="2">The sequence shown here is derived from an EMBL/GenBank/DDBJ whole genome shotgun (WGS) entry which is preliminary data.</text>
</comment>
<dbReference type="Pfam" id="PF13508">
    <property type="entry name" value="Acetyltransf_7"/>
    <property type="match status" value="1"/>
</dbReference>
<evidence type="ECO:0000259" key="1">
    <source>
        <dbReference type="PROSITE" id="PS51186"/>
    </source>
</evidence>
<organism evidence="2 3">
    <name type="scientific">Cohnella nanjingensis</name>
    <dbReference type="NCBI Taxonomy" id="1387779"/>
    <lineage>
        <taxon>Bacteria</taxon>
        <taxon>Bacillati</taxon>
        <taxon>Bacillota</taxon>
        <taxon>Bacilli</taxon>
        <taxon>Bacillales</taxon>
        <taxon>Paenibacillaceae</taxon>
        <taxon>Cohnella</taxon>
    </lineage>
</organism>
<dbReference type="Proteomes" id="UP000547209">
    <property type="component" value="Unassembled WGS sequence"/>
</dbReference>
<keyword evidence="3" id="KW-1185">Reference proteome</keyword>
<dbReference type="RefSeq" id="WP_185143612.1">
    <property type="nucleotide sequence ID" value="NZ_JACJVP010000025.1"/>
</dbReference>
<evidence type="ECO:0000313" key="3">
    <source>
        <dbReference type="Proteomes" id="UP000547209"/>
    </source>
</evidence>
<accession>A0A7X0RR23</accession>
<feature type="domain" description="N-acetyltransferase" evidence="1">
    <location>
        <begin position="183"/>
        <end position="317"/>
    </location>
</feature>
<reference evidence="2 3" key="1">
    <citation type="submission" date="2020-08" db="EMBL/GenBank/DDBJ databases">
        <title>Cohnella phylogeny.</title>
        <authorList>
            <person name="Dunlap C."/>
        </authorList>
    </citation>
    <scope>NUCLEOTIDE SEQUENCE [LARGE SCALE GENOMIC DNA]</scope>
    <source>
        <strain evidence="2 3">DSM 28246</strain>
    </source>
</reference>
<dbReference type="GO" id="GO:0016747">
    <property type="term" value="F:acyltransferase activity, transferring groups other than amino-acyl groups"/>
    <property type="evidence" value="ECO:0007669"/>
    <property type="project" value="InterPro"/>
</dbReference>
<name>A0A7X0RR23_9BACL</name>
<dbReference type="PROSITE" id="PS51186">
    <property type="entry name" value="GNAT"/>
    <property type="match status" value="2"/>
</dbReference>
<dbReference type="Gene3D" id="3.40.630.30">
    <property type="match status" value="2"/>
</dbReference>
<dbReference type="AlphaFoldDB" id="A0A7X0RR23"/>
<keyword evidence="2" id="KW-0808">Transferase</keyword>
<feature type="domain" description="N-acetyltransferase" evidence="1">
    <location>
        <begin position="4"/>
        <end position="172"/>
    </location>
</feature>
<proteinExistence type="predicted"/>